<gene>
    <name evidence="11" type="ORF">OXX778_LOCUS3088</name>
</gene>
<organism evidence="11 12">
    <name type="scientific">Brachionus calyciflorus</name>
    <dbReference type="NCBI Taxonomy" id="104777"/>
    <lineage>
        <taxon>Eukaryota</taxon>
        <taxon>Metazoa</taxon>
        <taxon>Spiralia</taxon>
        <taxon>Gnathifera</taxon>
        <taxon>Rotifera</taxon>
        <taxon>Eurotatoria</taxon>
        <taxon>Monogononta</taxon>
        <taxon>Pseudotrocha</taxon>
        <taxon>Ploima</taxon>
        <taxon>Brachionidae</taxon>
        <taxon>Brachionus</taxon>
    </lineage>
</organism>
<dbReference type="PANTHER" id="PTHR13142">
    <property type="entry name" value="INNER CENTROMERE PROTEIN"/>
    <property type="match status" value="1"/>
</dbReference>
<dbReference type="GO" id="GO:0000281">
    <property type="term" value="P:mitotic cytokinesis"/>
    <property type="evidence" value="ECO:0007669"/>
    <property type="project" value="TreeGrafter"/>
</dbReference>
<name>A0A813NAE6_9BILA</name>
<evidence type="ECO:0000256" key="2">
    <source>
        <dbReference type="ARBA" id="ARBA00004186"/>
    </source>
</evidence>
<dbReference type="GO" id="GO:0051257">
    <property type="term" value="P:meiotic spindle midzone assembly"/>
    <property type="evidence" value="ECO:0007669"/>
    <property type="project" value="TreeGrafter"/>
</dbReference>
<evidence type="ECO:0000259" key="10">
    <source>
        <dbReference type="Pfam" id="PF03941"/>
    </source>
</evidence>
<keyword evidence="6" id="KW-0206">Cytoskeleton</keyword>
<evidence type="ECO:0000256" key="3">
    <source>
        <dbReference type="ARBA" id="ARBA00010042"/>
    </source>
</evidence>
<dbReference type="AlphaFoldDB" id="A0A813NAE6"/>
<dbReference type="GO" id="GO:0051310">
    <property type="term" value="P:metaphase chromosome alignment"/>
    <property type="evidence" value="ECO:0007669"/>
    <property type="project" value="TreeGrafter"/>
</dbReference>
<dbReference type="PANTHER" id="PTHR13142:SF1">
    <property type="entry name" value="INNER CENTROMERE PROTEIN"/>
    <property type="match status" value="1"/>
</dbReference>
<feature type="domain" description="Inner centromere protein ARK-binding" evidence="10">
    <location>
        <begin position="623"/>
        <end position="681"/>
    </location>
</feature>
<protein>
    <recommendedName>
        <fullName evidence="10">Inner centromere protein ARK-binding domain-containing protein</fullName>
    </recommendedName>
</protein>
<evidence type="ECO:0000256" key="1">
    <source>
        <dbReference type="ARBA" id="ARBA00004123"/>
    </source>
</evidence>
<evidence type="ECO:0000256" key="8">
    <source>
        <dbReference type="SAM" id="Coils"/>
    </source>
</evidence>
<keyword evidence="5" id="KW-0159">Chromosome partition</keyword>
<keyword evidence="7" id="KW-0539">Nucleus</keyword>
<evidence type="ECO:0000313" key="11">
    <source>
        <dbReference type="EMBL" id="CAF0735229.1"/>
    </source>
</evidence>
<accession>A0A813NAE6</accession>
<feature type="compositionally biased region" description="Polar residues" evidence="9">
    <location>
        <begin position="361"/>
        <end position="384"/>
    </location>
</feature>
<dbReference type="Proteomes" id="UP000663879">
    <property type="component" value="Unassembled WGS sequence"/>
</dbReference>
<reference evidence="11" key="1">
    <citation type="submission" date="2021-02" db="EMBL/GenBank/DDBJ databases">
        <authorList>
            <person name="Nowell W R."/>
        </authorList>
    </citation>
    <scope>NUCLEOTIDE SEQUENCE</scope>
    <source>
        <strain evidence="11">Ploen Becks lab</strain>
    </source>
</reference>
<sequence>MDIITNKKNFVSHDNSEYGKNFLVNSVKETKQIENSIQLSYDNILKNFFNLIETKYSKICRINRIKQVNDKNYHQTNKCSTTYINKLQDKLEQKFNNSNKLEKLVEQFEKDSSKYQPSNSTTVNNEQIRTESMYQKKNYSFLEKEKDFIKKCNVEKISTLKDKLNDSHDQIINKSKDNDLVFKINSPLACSSVIFSKESDTGITCASSKYLLSPKIDVKKQFSQDHYAKLTQSGKVKQMVEMVEARMKDLPYMNNQIRNTTLVTTKTMQTLTKSKNQCQEIFNKMMPTRLSNKFKIKKTASSIDQRKIRNSISNNDQKRKSIKKLNAFIKDIADNNTNNSNPPSIKLVKKNLFSKSETDKPSSQSTTETLNFNPKVISKTNKNQIETKNDSKPIIQPSVHNLYNVKDKSNFAKFLERNTPCKISKTVLLAKEKKENERLNERDKQIHEKAEIAKKKREEKMKKIAEIKQKNEAELKKRQDEISLQKTNEIYEIKKKTLNNENEKKTIESQKCKETLHHSKPIVNQLTETNIGTTAKNSSFIKKIEEKNTISNLQKENLGKIGHLQTYSSPKITSTVGIKNENATIQAPVFLKKPGQVNVLKKIDQNHVEQTKTIEYENYGINDINSSDETDDEEEPNKPIPNWAKDPAFTKTAKNQCFKFINYTKLFKASAQNEINLDSIFKLKRKKFYERSSSANWTTAPVWNTSGIHGNESFRQLHK</sequence>
<dbReference type="GO" id="GO:0000776">
    <property type="term" value="C:kinetochore"/>
    <property type="evidence" value="ECO:0007669"/>
    <property type="project" value="TreeGrafter"/>
</dbReference>
<keyword evidence="8" id="KW-0175">Coiled coil</keyword>
<dbReference type="GO" id="GO:0005634">
    <property type="term" value="C:nucleus"/>
    <property type="evidence" value="ECO:0007669"/>
    <property type="project" value="UniProtKB-SubCell"/>
</dbReference>
<dbReference type="GO" id="GO:1990385">
    <property type="term" value="C:meiotic spindle midzone"/>
    <property type="evidence" value="ECO:0007669"/>
    <property type="project" value="TreeGrafter"/>
</dbReference>
<proteinExistence type="inferred from homology"/>
<dbReference type="EMBL" id="CAJNOC010000261">
    <property type="protein sequence ID" value="CAF0735229.1"/>
    <property type="molecule type" value="Genomic_DNA"/>
</dbReference>
<evidence type="ECO:0000256" key="7">
    <source>
        <dbReference type="ARBA" id="ARBA00023242"/>
    </source>
</evidence>
<feature type="region of interest" description="Disordered" evidence="9">
    <location>
        <begin position="356"/>
        <end position="384"/>
    </location>
</feature>
<dbReference type="OrthoDB" id="6123at2759"/>
<keyword evidence="4" id="KW-0963">Cytoplasm</keyword>
<feature type="coiled-coil region" evidence="8">
    <location>
        <begin position="84"/>
        <end position="111"/>
    </location>
</feature>
<evidence type="ECO:0000256" key="4">
    <source>
        <dbReference type="ARBA" id="ARBA00022490"/>
    </source>
</evidence>
<evidence type="ECO:0000256" key="9">
    <source>
        <dbReference type="SAM" id="MobiDB-lite"/>
    </source>
</evidence>
<feature type="compositionally biased region" description="Acidic residues" evidence="9">
    <location>
        <begin position="626"/>
        <end position="635"/>
    </location>
</feature>
<evidence type="ECO:0000256" key="5">
    <source>
        <dbReference type="ARBA" id="ARBA00022829"/>
    </source>
</evidence>
<evidence type="ECO:0000313" key="12">
    <source>
        <dbReference type="Proteomes" id="UP000663879"/>
    </source>
</evidence>
<dbReference type="GO" id="GO:0030496">
    <property type="term" value="C:midbody"/>
    <property type="evidence" value="ECO:0007669"/>
    <property type="project" value="TreeGrafter"/>
</dbReference>
<dbReference type="Pfam" id="PF03941">
    <property type="entry name" value="INCENP_ARK-bind"/>
    <property type="match status" value="1"/>
</dbReference>
<dbReference type="InterPro" id="IPR005635">
    <property type="entry name" value="Inner_centromere_prot_ARK-bd"/>
</dbReference>
<feature type="region of interest" description="Disordered" evidence="9">
    <location>
        <begin position="621"/>
        <end position="646"/>
    </location>
</feature>
<comment type="similarity">
    <text evidence="3">Belongs to the INCENP family.</text>
</comment>
<comment type="subcellular location">
    <subcellularLocation>
        <location evidence="2">Cytoplasm</location>
        <location evidence="2">Cytoskeleton</location>
        <location evidence="2">Spindle</location>
    </subcellularLocation>
    <subcellularLocation>
        <location evidence="1">Nucleus</location>
    </subcellularLocation>
</comment>
<feature type="coiled-coil region" evidence="8">
    <location>
        <begin position="429"/>
        <end position="508"/>
    </location>
</feature>
<comment type="caution">
    <text evidence="11">The sequence shown here is derived from an EMBL/GenBank/DDBJ whole genome shotgun (WGS) entry which is preliminary data.</text>
</comment>
<keyword evidence="12" id="KW-1185">Reference proteome</keyword>
<evidence type="ECO:0000256" key="6">
    <source>
        <dbReference type="ARBA" id="ARBA00023212"/>
    </source>
</evidence>
<dbReference type="GO" id="GO:0032133">
    <property type="term" value="C:chromosome passenger complex"/>
    <property type="evidence" value="ECO:0007669"/>
    <property type="project" value="TreeGrafter"/>
</dbReference>